<dbReference type="Proteomes" id="UP000247647">
    <property type="component" value="Unassembled WGS sequence"/>
</dbReference>
<evidence type="ECO:0000313" key="1">
    <source>
        <dbReference type="EMBL" id="PYH31372.1"/>
    </source>
</evidence>
<dbReference type="OrthoDB" id="10439439at2759"/>
<gene>
    <name evidence="1" type="ORF">BO87DRAFT_399508</name>
</gene>
<reference evidence="1" key="1">
    <citation type="submission" date="2016-12" db="EMBL/GenBank/DDBJ databases">
        <title>The genomes of Aspergillus section Nigri reveals drivers in fungal speciation.</title>
        <authorList>
            <consortium name="DOE Joint Genome Institute"/>
            <person name="Vesth T.C."/>
            <person name="Nybo J."/>
            <person name="Theobald S."/>
            <person name="Brandl J."/>
            <person name="Frisvad J.C."/>
            <person name="Nielsen K.F."/>
            <person name="Lyhne E.K."/>
            <person name="Kogle M.E."/>
            <person name="Kuo A."/>
            <person name="Riley R."/>
            <person name="Clum A."/>
            <person name="Nolan M."/>
            <person name="Lipzen A."/>
            <person name="Salamov A."/>
            <person name="Henrissat B."/>
            <person name="Wiebenga A."/>
            <person name="De Vries R.P."/>
            <person name="Grigoriev I.V."/>
            <person name="Mortensen U.H."/>
            <person name="Andersen M.R."/>
            <person name="Baker S.E."/>
        </authorList>
    </citation>
    <scope>NUCLEOTIDE SEQUENCE [LARGE SCALE GENOMIC DNA]</scope>
    <source>
        <strain evidence="1">CBS 115656</strain>
    </source>
</reference>
<dbReference type="RefSeq" id="XP_025476850.1">
    <property type="nucleotide sequence ID" value="XM_025625445.1"/>
</dbReference>
<dbReference type="GeneID" id="37127901"/>
<protein>
    <submittedName>
        <fullName evidence="1">Uncharacterized protein</fullName>
    </submittedName>
</protein>
<keyword evidence="2" id="KW-1185">Reference proteome</keyword>
<organism evidence="1 2">
    <name type="scientific">Aspergillus neoniger (strain CBS 115656)</name>
    <dbReference type="NCBI Taxonomy" id="1448310"/>
    <lineage>
        <taxon>Eukaryota</taxon>
        <taxon>Fungi</taxon>
        <taxon>Dikarya</taxon>
        <taxon>Ascomycota</taxon>
        <taxon>Pezizomycotina</taxon>
        <taxon>Eurotiomycetes</taxon>
        <taxon>Eurotiomycetidae</taxon>
        <taxon>Eurotiales</taxon>
        <taxon>Aspergillaceae</taxon>
        <taxon>Aspergillus</taxon>
        <taxon>Aspergillus subgen. Circumdati</taxon>
    </lineage>
</organism>
<dbReference type="AlphaFoldDB" id="A0A318Z2V6"/>
<name>A0A318Z2V6_ASPNB</name>
<sequence>MIRVLAPFISTTESLHPPNQVVDSSSHVTPFVFYPATHFLTPLTPLTSPSFPPLFLFDNRPPAARLVMTSFPCDPICVSGIARLTPTRTSPGGSSNRALPLFQTPSHLRSPSSIHHNDECCQLKPDRRRGMNRAWLIIAQSIGSLKNTPQHP</sequence>
<accession>A0A318Z2V6</accession>
<evidence type="ECO:0000313" key="2">
    <source>
        <dbReference type="Proteomes" id="UP000247647"/>
    </source>
</evidence>
<proteinExistence type="predicted"/>
<dbReference type="EMBL" id="KZ821473">
    <property type="protein sequence ID" value="PYH31372.1"/>
    <property type="molecule type" value="Genomic_DNA"/>
</dbReference>